<feature type="chain" id="PRO_5038875309" evidence="1">
    <location>
        <begin position="25"/>
        <end position="300"/>
    </location>
</feature>
<sequence length="300" mass="31566">MSRVLILAGSVAVPVLLWACAPIASPGQPAVPASGGPSARTGPVTTGHPAMVLDDGSGAELCLGGVMESYPPQCSGPKLVGWDWSDRTGEFEEASGTRWGEFILTGRYDPAAGEFTPTEVASGRGYVWPEPEDDVWTSPCPEPAGGWRVTDTSKVSAGDLDAALSLAAALPDYSTAWMDQSPNPYADKDLKDEEKERRLNDPRYMVINVAVTGDLAAAEAKIREVWSGMLCVSRGGRTEAELLAVQDQLQGTPGLLSSSPDPRTGVVKAYVIHDDGSIQAALDRKFGAGLVLVDSALKPV</sequence>
<accession>A0A7Y9IBX3</accession>
<dbReference type="AlphaFoldDB" id="A0A7Y9IBX3"/>
<feature type="signal peptide" evidence="1">
    <location>
        <begin position="1"/>
        <end position="24"/>
    </location>
</feature>
<dbReference type="EMBL" id="JACCBU010000001">
    <property type="protein sequence ID" value="NYE73885.1"/>
    <property type="molecule type" value="Genomic_DNA"/>
</dbReference>
<comment type="caution">
    <text evidence="2">The sequence shown here is derived from an EMBL/GenBank/DDBJ whole genome shotgun (WGS) entry which is preliminary data.</text>
</comment>
<gene>
    <name evidence="2" type="ORF">BKA15_005214</name>
</gene>
<keyword evidence="3" id="KW-1185">Reference proteome</keyword>
<reference evidence="2 3" key="1">
    <citation type="submission" date="2020-07" db="EMBL/GenBank/DDBJ databases">
        <title>Sequencing the genomes of 1000 actinobacteria strains.</title>
        <authorList>
            <person name="Klenk H.-P."/>
        </authorList>
    </citation>
    <scope>NUCLEOTIDE SEQUENCE [LARGE SCALE GENOMIC DNA]</scope>
    <source>
        <strain evidence="2 3">DSM 22083</strain>
    </source>
</reference>
<keyword evidence="1" id="KW-0732">Signal</keyword>
<evidence type="ECO:0000256" key="1">
    <source>
        <dbReference type="SAM" id="SignalP"/>
    </source>
</evidence>
<dbReference type="Proteomes" id="UP000569914">
    <property type="component" value="Unassembled WGS sequence"/>
</dbReference>
<proteinExistence type="predicted"/>
<evidence type="ECO:0000313" key="3">
    <source>
        <dbReference type="Proteomes" id="UP000569914"/>
    </source>
</evidence>
<dbReference type="RefSeq" id="WP_179755723.1">
    <property type="nucleotide sequence ID" value="NZ_JACCBU010000001.1"/>
</dbReference>
<organism evidence="2 3">
    <name type="scientific">Microlunatus parietis</name>
    <dbReference type="NCBI Taxonomy" id="682979"/>
    <lineage>
        <taxon>Bacteria</taxon>
        <taxon>Bacillati</taxon>
        <taxon>Actinomycetota</taxon>
        <taxon>Actinomycetes</taxon>
        <taxon>Propionibacteriales</taxon>
        <taxon>Propionibacteriaceae</taxon>
        <taxon>Microlunatus</taxon>
    </lineage>
</organism>
<protein>
    <submittedName>
        <fullName evidence="2">Uncharacterized protein</fullName>
    </submittedName>
</protein>
<name>A0A7Y9IBX3_9ACTN</name>
<evidence type="ECO:0000313" key="2">
    <source>
        <dbReference type="EMBL" id="NYE73885.1"/>
    </source>
</evidence>